<sequence>MSKKNETLVIGASLKPNRYSNIAIKRLRDNNQPTRAIGLRAGEVEDVSIETSLKDFKNIDTVTLYVNPKRQVDYYDYIIGLQPRRVIFNPGTENPDFYKMLRNNGIEVEVACTLVLLSTNQY</sequence>
<dbReference type="InterPro" id="IPR036291">
    <property type="entry name" value="NAD(P)-bd_dom_sf"/>
</dbReference>
<dbReference type="InterPro" id="IPR003781">
    <property type="entry name" value="CoA-bd"/>
</dbReference>
<organism evidence="2 3">
    <name type="scientific">Mesonia mobilis</name>
    <dbReference type="NCBI Taxonomy" id="369791"/>
    <lineage>
        <taxon>Bacteria</taxon>
        <taxon>Pseudomonadati</taxon>
        <taxon>Bacteroidota</taxon>
        <taxon>Flavobacteriia</taxon>
        <taxon>Flavobacteriales</taxon>
        <taxon>Flavobacteriaceae</taxon>
        <taxon>Mesonia</taxon>
    </lineage>
</organism>
<dbReference type="Gene3D" id="3.40.50.720">
    <property type="entry name" value="NAD(P)-binding Rossmann-like Domain"/>
    <property type="match status" value="1"/>
</dbReference>
<feature type="domain" description="CoA-binding" evidence="1">
    <location>
        <begin position="7"/>
        <end position="116"/>
    </location>
</feature>
<keyword evidence="3" id="KW-1185">Reference proteome</keyword>
<accession>A0ABQ3C3B9</accession>
<proteinExistence type="predicted"/>
<evidence type="ECO:0000313" key="3">
    <source>
        <dbReference type="Proteomes" id="UP000615593"/>
    </source>
</evidence>
<evidence type="ECO:0000259" key="1">
    <source>
        <dbReference type="Pfam" id="PF13380"/>
    </source>
</evidence>
<dbReference type="Proteomes" id="UP000615593">
    <property type="component" value="Unassembled WGS sequence"/>
</dbReference>
<gene>
    <name evidence="2" type="ORF">GCM10008088_27110</name>
</gene>
<name>A0ABQ3C3B9_9FLAO</name>
<dbReference type="SUPFAM" id="SSF51735">
    <property type="entry name" value="NAD(P)-binding Rossmann-fold domains"/>
    <property type="match status" value="1"/>
</dbReference>
<protein>
    <submittedName>
        <fullName evidence="2">CoA-binding protein</fullName>
    </submittedName>
</protein>
<dbReference type="Pfam" id="PF13380">
    <property type="entry name" value="CoA_binding_2"/>
    <property type="match status" value="1"/>
</dbReference>
<reference evidence="3" key="1">
    <citation type="journal article" date="2019" name="Int. J. Syst. Evol. Microbiol.">
        <title>The Global Catalogue of Microorganisms (GCM) 10K type strain sequencing project: providing services to taxonomists for standard genome sequencing and annotation.</title>
        <authorList>
            <consortium name="The Broad Institute Genomics Platform"/>
            <consortium name="The Broad Institute Genome Sequencing Center for Infectious Disease"/>
            <person name="Wu L."/>
            <person name="Ma J."/>
        </authorList>
    </citation>
    <scope>NUCLEOTIDE SEQUENCE [LARGE SCALE GENOMIC DNA]</scope>
    <source>
        <strain evidence="3">KCTC 12708</strain>
    </source>
</reference>
<dbReference type="GeneID" id="94370377"/>
<dbReference type="EMBL" id="BMWY01000010">
    <property type="protein sequence ID" value="GGZ64229.1"/>
    <property type="molecule type" value="Genomic_DNA"/>
</dbReference>
<dbReference type="RefSeq" id="WP_027885563.1">
    <property type="nucleotide sequence ID" value="NZ_BMWY01000010.1"/>
</dbReference>
<evidence type="ECO:0000313" key="2">
    <source>
        <dbReference type="EMBL" id="GGZ64229.1"/>
    </source>
</evidence>
<comment type="caution">
    <text evidence="2">The sequence shown here is derived from an EMBL/GenBank/DDBJ whole genome shotgun (WGS) entry which is preliminary data.</text>
</comment>